<accession>A0A419SQP1</accession>
<gene>
    <name evidence="3" type="ORF">BEP19_16665</name>
</gene>
<protein>
    <recommendedName>
        <fullName evidence="5">Holin</fullName>
    </recommendedName>
</protein>
<keyword evidence="2" id="KW-1133">Transmembrane helix</keyword>
<dbReference type="RefSeq" id="WP_120188112.1">
    <property type="nucleotide sequence ID" value="NZ_MCHY01000002.1"/>
</dbReference>
<name>A0A419SQP1_9BACL</name>
<evidence type="ECO:0000313" key="3">
    <source>
        <dbReference type="EMBL" id="RKD26824.1"/>
    </source>
</evidence>
<dbReference type="AlphaFoldDB" id="A0A419SQP1"/>
<evidence type="ECO:0000256" key="2">
    <source>
        <dbReference type="SAM" id="Phobius"/>
    </source>
</evidence>
<organism evidence="3 4">
    <name type="scientific">Ammoniphilus oxalaticus</name>
    <dbReference type="NCBI Taxonomy" id="66863"/>
    <lineage>
        <taxon>Bacteria</taxon>
        <taxon>Bacillati</taxon>
        <taxon>Bacillota</taxon>
        <taxon>Bacilli</taxon>
        <taxon>Bacillales</taxon>
        <taxon>Paenibacillaceae</taxon>
        <taxon>Aneurinibacillus group</taxon>
        <taxon>Ammoniphilus</taxon>
    </lineage>
</organism>
<sequence length="103" mass="11258">MFENVYVDIATISAVVAAFVSVVGNAFMIPSRFRAVIALFVGVYFVSIPTWLVEKSTLALLIGLTASGVYTQVKKREYESPEPSEEEANNRPVYPAVKGPDDV</sequence>
<reference evidence="3 4" key="1">
    <citation type="submission" date="2016-08" db="EMBL/GenBank/DDBJ databases">
        <title>Novel Firmicute Genomes.</title>
        <authorList>
            <person name="Poppleton D.I."/>
            <person name="Gribaldo S."/>
        </authorList>
    </citation>
    <scope>NUCLEOTIDE SEQUENCE [LARGE SCALE GENOMIC DNA]</scope>
    <source>
        <strain evidence="3 4">RAOx-1</strain>
    </source>
</reference>
<dbReference type="Proteomes" id="UP000284219">
    <property type="component" value="Unassembled WGS sequence"/>
</dbReference>
<proteinExistence type="predicted"/>
<evidence type="ECO:0000256" key="1">
    <source>
        <dbReference type="SAM" id="MobiDB-lite"/>
    </source>
</evidence>
<feature type="transmembrane region" description="Helical" evidence="2">
    <location>
        <begin position="6"/>
        <end position="28"/>
    </location>
</feature>
<dbReference type="OrthoDB" id="2926490at2"/>
<feature type="transmembrane region" description="Helical" evidence="2">
    <location>
        <begin position="35"/>
        <end position="52"/>
    </location>
</feature>
<evidence type="ECO:0000313" key="4">
    <source>
        <dbReference type="Proteomes" id="UP000284219"/>
    </source>
</evidence>
<keyword evidence="2" id="KW-0472">Membrane</keyword>
<keyword evidence="2" id="KW-0812">Transmembrane</keyword>
<feature type="region of interest" description="Disordered" evidence="1">
    <location>
        <begin position="77"/>
        <end position="103"/>
    </location>
</feature>
<keyword evidence="4" id="KW-1185">Reference proteome</keyword>
<evidence type="ECO:0008006" key="5">
    <source>
        <dbReference type="Google" id="ProtNLM"/>
    </source>
</evidence>
<comment type="caution">
    <text evidence="3">The sequence shown here is derived from an EMBL/GenBank/DDBJ whole genome shotgun (WGS) entry which is preliminary data.</text>
</comment>
<dbReference type="EMBL" id="MCHY01000002">
    <property type="protein sequence ID" value="RKD26824.1"/>
    <property type="molecule type" value="Genomic_DNA"/>
</dbReference>